<comment type="pathway">
    <text evidence="2">Cofactor biosynthesis; adenosylcobalamin biosynthesis.</text>
</comment>
<feature type="domain" description="CobB/CobQ-like glutamine amidotransferase" evidence="11">
    <location>
        <begin position="243"/>
        <end position="437"/>
    </location>
</feature>
<evidence type="ECO:0000256" key="1">
    <source>
        <dbReference type="ARBA" id="ARBA00001946"/>
    </source>
</evidence>
<dbReference type="SUPFAM" id="SSF52540">
    <property type="entry name" value="P-loop containing nucleoside triphosphate hydrolases"/>
    <property type="match status" value="1"/>
</dbReference>
<keyword evidence="9" id="KW-0315">Glutamine amidotransferase</keyword>
<reference evidence="13" key="1">
    <citation type="submission" date="2016-10" db="EMBL/GenBank/DDBJ databases">
        <authorList>
            <person name="Varghese N."/>
            <person name="Submissions S."/>
        </authorList>
    </citation>
    <scope>NUCLEOTIDE SEQUENCE [LARGE SCALE GENOMIC DNA]</scope>
    <source>
        <strain evidence="13">930I</strain>
    </source>
</reference>
<dbReference type="CDD" id="cd03130">
    <property type="entry name" value="GATase1_CobB"/>
    <property type="match status" value="1"/>
</dbReference>
<dbReference type="Gene3D" id="3.40.50.300">
    <property type="entry name" value="P-loop containing nucleotide triphosphate hydrolases"/>
    <property type="match status" value="1"/>
</dbReference>
<dbReference type="STRING" id="83401.SAMN05421742_10249"/>
<dbReference type="InterPro" id="IPR011698">
    <property type="entry name" value="GATase_3"/>
</dbReference>
<dbReference type="NCBIfam" id="NF002204">
    <property type="entry name" value="PRK01077.1"/>
    <property type="match status" value="1"/>
</dbReference>
<keyword evidence="6" id="KW-0547">Nucleotide-binding</keyword>
<evidence type="ECO:0000256" key="8">
    <source>
        <dbReference type="ARBA" id="ARBA00022842"/>
    </source>
</evidence>
<dbReference type="SUPFAM" id="SSF52317">
    <property type="entry name" value="Class I glutamine amidotransferase-like"/>
    <property type="match status" value="1"/>
</dbReference>
<dbReference type="OrthoDB" id="9764035at2"/>
<dbReference type="Proteomes" id="UP000217076">
    <property type="component" value="Unassembled WGS sequence"/>
</dbReference>
<dbReference type="PANTHER" id="PTHR43873:SF1">
    <property type="entry name" value="COBYRINATE A,C-DIAMIDE SYNTHASE"/>
    <property type="match status" value="1"/>
</dbReference>
<dbReference type="InterPro" id="IPR029062">
    <property type="entry name" value="Class_I_gatase-like"/>
</dbReference>
<comment type="cofactor">
    <cofactor evidence="1">
        <name>Mg(2+)</name>
        <dbReference type="ChEBI" id="CHEBI:18420"/>
    </cofactor>
</comment>
<name>A0A1G7W245_9PROT</name>
<evidence type="ECO:0000259" key="11">
    <source>
        <dbReference type="Pfam" id="PF07685"/>
    </source>
</evidence>
<protein>
    <submittedName>
        <fullName evidence="12">Cobyrinic acid a,c-diamide synthase</fullName>
    </submittedName>
</protein>
<dbReference type="InterPro" id="IPR027417">
    <property type="entry name" value="P-loop_NTPase"/>
</dbReference>
<dbReference type="Pfam" id="PF07685">
    <property type="entry name" value="GATase_3"/>
    <property type="match status" value="1"/>
</dbReference>
<dbReference type="PANTHER" id="PTHR43873">
    <property type="entry name" value="COBYRINATE A,C-DIAMIDE SYNTHASE"/>
    <property type="match status" value="1"/>
</dbReference>
<evidence type="ECO:0000313" key="13">
    <source>
        <dbReference type="Proteomes" id="UP000217076"/>
    </source>
</evidence>
<organism evidence="12 13">
    <name type="scientific">Roseospirillum parvum</name>
    <dbReference type="NCBI Taxonomy" id="83401"/>
    <lineage>
        <taxon>Bacteria</taxon>
        <taxon>Pseudomonadati</taxon>
        <taxon>Pseudomonadota</taxon>
        <taxon>Alphaproteobacteria</taxon>
        <taxon>Rhodospirillales</taxon>
        <taxon>Rhodospirillaceae</taxon>
        <taxon>Roseospirillum</taxon>
    </lineage>
</organism>
<gene>
    <name evidence="12" type="ORF">SAMN05421742_10249</name>
</gene>
<keyword evidence="4" id="KW-0169">Cobalamin biosynthesis</keyword>
<evidence type="ECO:0000256" key="7">
    <source>
        <dbReference type="ARBA" id="ARBA00022840"/>
    </source>
</evidence>
<sequence length="458" mass="48077">MARLFLSAAHKSSGKTTISLGLAAALTARGLVVQTFKKGPDYIDPLWLARASGRPCFNLDFNTQSRGEIGALCATHAAEAQVSLIEGNKGLFDGMALDGSDSNAALARAVAAPVVLIVDCRGMTRGIAPLLMGYRAFEPDLPIAGVILNRTGGARHEGKLIAAIEHFTDLKVLGAVREAPELAMQERHLGLIPASEAPEAAATVARIGRVVGDGVDLDALLARPAPPLPAPPPATPRPAPDLRIAIARDAAFAFTYPDDAAAFAAAGAELVPVDTLSDPALPPDIDALVLPGGFPETQAAHLAANAPLRQEIARAIAAGLPTHAECGGLMLLCRDIVWQGERFPMAGVIPASAVMHPRPQGHGLARLRPTAQALWSPLAPDAEPDSLPAHEFHHSSLREIDPTFTPRFAFEVARGTGIDGAHDGLVVHNTTATYCHLRQAGPVRWVDAFVAFARSRRG</sequence>
<dbReference type="NCBIfam" id="TIGR00379">
    <property type="entry name" value="cobB"/>
    <property type="match status" value="1"/>
</dbReference>
<keyword evidence="7" id="KW-0067">ATP-binding</keyword>
<evidence type="ECO:0000256" key="4">
    <source>
        <dbReference type="ARBA" id="ARBA00022573"/>
    </source>
</evidence>
<dbReference type="GO" id="GO:0042242">
    <property type="term" value="F:cobyrinic acid a,c-diamide synthase activity"/>
    <property type="evidence" value="ECO:0007669"/>
    <property type="project" value="InterPro"/>
</dbReference>
<dbReference type="InterPro" id="IPR002586">
    <property type="entry name" value="CobQ/CobB/MinD/ParA_Nub-bd_dom"/>
</dbReference>
<evidence type="ECO:0000256" key="5">
    <source>
        <dbReference type="ARBA" id="ARBA00022598"/>
    </source>
</evidence>
<dbReference type="GO" id="GO:0005524">
    <property type="term" value="F:ATP binding"/>
    <property type="evidence" value="ECO:0007669"/>
    <property type="project" value="UniProtKB-KW"/>
</dbReference>
<evidence type="ECO:0000256" key="9">
    <source>
        <dbReference type="ARBA" id="ARBA00022962"/>
    </source>
</evidence>
<evidence type="ECO:0000256" key="6">
    <source>
        <dbReference type="ARBA" id="ARBA00022741"/>
    </source>
</evidence>
<accession>A0A1G7W245</accession>
<keyword evidence="5" id="KW-0436">Ligase</keyword>
<evidence type="ECO:0000259" key="10">
    <source>
        <dbReference type="Pfam" id="PF01656"/>
    </source>
</evidence>
<comment type="similarity">
    <text evidence="3">Belongs to the CobB/CobQ family. CobQ subfamily.</text>
</comment>
<dbReference type="Gene3D" id="3.40.50.880">
    <property type="match status" value="1"/>
</dbReference>
<dbReference type="AlphaFoldDB" id="A0A1G7W245"/>
<evidence type="ECO:0000256" key="3">
    <source>
        <dbReference type="ARBA" id="ARBA00006205"/>
    </source>
</evidence>
<dbReference type="RefSeq" id="WP_092615419.1">
    <property type="nucleotide sequence ID" value="NZ_FNCV01000002.1"/>
</dbReference>
<feature type="domain" description="CobQ/CobB/MinD/ParA nucleotide binding" evidence="10">
    <location>
        <begin position="13"/>
        <end position="186"/>
    </location>
</feature>
<dbReference type="GO" id="GO:0009236">
    <property type="term" value="P:cobalamin biosynthetic process"/>
    <property type="evidence" value="ECO:0007669"/>
    <property type="project" value="UniProtKB-KW"/>
</dbReference>
<dbReference type="PROSITE" id="PS51274">
    <property type="entry name" value="GATASE_COBBQ"/>
    <property type="match status" value="1"/>
</dbReference>
<evidence type="ECO:0000256" key="2">
    <source>
        <dbReference type="ARBA" id="ARBA00004953"/>
    </source>
</evidence>
<dbReference type="Pfam" id="PF01656">
    <property type="entry name" value="CbiA"/>
    <property type="match status" value="1"/>
</dbReference>
<keyword evidence="8" id="KW-0460">Magnesium</keyword>
<dbReference type="EMBL" id="FNCV01000002">
    <property type="protein sequence ID" value="SDG65948.1"/>
    <property type="molecule type" value="Genomic_DNA"/>
</dbReference>
<dbReference type="InterPro" id="IPR004484">
    <property type="entry name" value="CbiA/CobB_synth"/>
</dbReference>
<keyword evidence="13" id="KW-1185">Reference proteome</keyword>
<proteinExistence type="inferred from homology"/>
<evidence type="ECO:0000313" key="12">
    <source>
        <dbReference type="EMBL" id="SDG65948.1"/>
    </source>
</evidence>